<organism evidence="3 4">
    <name type="scientific">Herbiconiux flava</name>
    <dbReference type="NCBI Taxonomy" id="881268"/>
    <lineage>
        <taxon>Bacteria</taxon>
        <taxon>Bacillati</taxon>
        <taxon>Actinomycetota</taxon>
        <taxon>Actinomycetes</taxon>
        <taxon>Micrococcales</taxon>
        <taxon>Microbacteriaceae</taxon>
        <taxon>Herbiconiux</taxon>
    </lineage>
</organism>
<feature type="compositionally biased region" description="Low complexity" evidence="1">
    <location>
        <begin position="34"/>
        <end position="68"/>
    </location>
</feature>
<gene>
    <name evidence="3" type="ORF">BJ984_000133</name>
</gene>
<dbReference type="Pfam" id="PF13472">
    <property type="entry name" value="Lipase_GDSL_2"/>
    <property type="match status" value="1"/>
</dbReference>
<dbReference type="InterPro" id="IPR051532">
    <property type="entry name" value="Ester_Hydrolysis_Enzymes"/>
</dbReference>
<proteinExistence type="predicted"/>
<sequence>MEPRAARLVVLAVAALVAVCAVLVTVSVVTRSSRADQTGPTTGQTTTGQTSTGQTSTGQTPGGSTDPDAPVVAFYGDSYTLGTGASDPAKRWSSVIAAERGWNEFNYSVNGLGFVNHRQSTPPDYGPEDGVSRSIAADPDILFVTMGLNDNFSMPDRADDVRAAIRTDFATLRAALPDARIVVVEPFWYTDDRPDSLTQIIDWVRSEAAVIDADFIPGASHWIEGHPEWMAADGLHPNNDGYAEMAVRMDESLRAIGL</sequence>
<evidence type="ECO:0000259" key="2">
    <source>
        <dbReference type="Pfam" id="PF13472"/>
    </source>
</evidence>
<dbReference type="InterPro" id="IPR036514">
    <property type="entry name" value="SGNH_hydro_sf"/>
</dbReference>
<dbReference type="InterPro" id="IPR013830">
    <property type="entry name" value="SGNH_hydro"/>
</dbReference>
<dbReference type="Proteomes" id="UP000549913">
    <property type="component" value="Unassembled WGS sequence"/>
</dbReference>
<dbReference type="CDD" id="cd00229">
    <property type="entry name" value="SGNH_hydrolase"/>
    <property type="match status" value="1"/>
</dbReference>
<dbReference type="EMBL" id="JACCBM010000001">
    <property type="protein sequence ID" value="NYD68975.1"/>
    <property type="molecule type" value="Genomic_DNA"/>
</dbReference>
<dbReference type="PANTHER" id="PTHR30383">
    <property type="entry name" value="THIOESTERASE 1/PROTEASE 1/LYSOPHOSPHOLIPASE L1"/>
    <property type="match status" value="1"/>
</dbReference>
<dbReference type="RefSeq" id="WP_179546399.1">
    <property type="nucleotide sequence ID" value="NZ_BSEW01000001.1"/>
</dbReference>
<dbReference type="PANTHER" id="PTHR30383:SF29">
    <property type="entry name" value="SGNH HYDROLASE-TYPE ESTERASE DOMAIN-CONTAINING PROTEIN"/>
    <property type="match status" value="1"/>
</dbReference>
<feature type="region of interest" description="Disordered" evidence="1">
    <location>
        <begin position="34"/>
        <end position="69"/>
    </location>
</feature>
<comment type="caution">
    <text evidence="3">The sequence shown here is derived from an EMBL/GenBank/DDBJ whole genome shotgun (WGS) entry which is preliminary data.</text>
</comment>
<evidence type="ECO:0000313" key="4">
    <source>
        <dbReference type="Proteomes" id="UP000549913"/>
    </source>
</evidence>
<accession>A0A852SJU9</accession>
<keyword evidence="4" id="KW-1185">Reference proteome</keyword>
<dbReference type="AlphaFoldDB" id="A0A852SJU9"/>
<evidence type="ECO:0000313" key="3">
    <source>
        <dbReference type="EMBL" id="NYD68975.1"/>
    </source>
</evidence>
<feature type="domain" description="SGNH hydrolase-type esterase" evidence="2">
    <location>
        <begin position="74"/>
        <end position="243"/>
    </location>
</feature>
<evidence type="ECO:0000256" key="1">
    <source>
        <dbReference type="SAM" id="MobiDB-lite"/>
    </source>
</evidence>
<reference evidence="3 4" key="1">
    <citation type="submission" date="2020-07" db="EMBL/GenBank/DDBJ databases">
        <title>Sequencing the genomes of 1000 actinobacteria strains.</title>
        <authorList>
            <person name="Klenk H.-P."/>
        </authorList>
    </citation>
    <scope>NUCLEOTIDE SEQUENCE [LARGE SCALE GENOMIC DNA]</scope>
    <source>
        <strain evidence="3 4">DSM 26474</strain>
    </source>
</reference>
<protein>
    <submittedName>
        <fullName evidence="3">Lysophospholipase L1-like esterase</fullName>
    </submittedName>
</protein>
<dbReference type="SUPFAM" id="SSF52266">
    <property type="entry name" value="SGNH hydrolase"/>
    <property type="match status" value="1"/>
</dbReference>
<dbReference type="Gene3D" id="3.40.50.1110">
    <property type="entry name" value="SGNH hydrolase"/>
    <property type="match status" value="1"/>
</dbReference>
<name>A0A852SJU9_9MICO</name>